<accession>A0A927N017</accession>
<dbReference type="Gene3D" id="1.10.1660.10">
    <property type="match status" value="1"/>
</dbReference>
<gene>
    <name evidence="2" type="ORF">HEB94_004676</name>
</gene>
<dbReference type="SUPFAM" id="SSF46955">
    <property type="entry name" value="Putative DNA-binding domain"/>
    <property type="match status" value="1"/>
</dbReference>
<keyword evidence="2" id="KW-0238">DNA-binding</keyword>
<proteinExistence type="predicted"/>
<evidence type="ECO:0000313" key="3">
    <source>
        <dbReference type="Proteomes" id="UP000638648"/>
    </source>
</evidence>
<keyword evidence="3" id="KW-1185">Reference proteome</keyword>
<dbReference type="GO" id="GO:0003677">
    <property type="term" value="F:DNA binding"/>
    <property type="evidence" value="ECO:0007669"/>
    <property type="project" value="UniProtKB-KW"/>
</dbReference>
<dbReference type="PROSITE" id="PS50937">
    <property type="entry name" value="HTH_MERR_2"/>
    <property type="match status" value="1"/>
</dbReference>
<name>A0A927N017_9ACTN</name>
<dbReference type="SMART" id="SM00422">
    <property type="entry name" value="HTH_MERR"/>
    <property type="match status" value="1"/>
</dbReference>
<evidence type="ECO:0000313" key="2">
    <source>
        <dbReference type="EMBL" id="MBE1607828.1"/>
    </source>
</evidence>
<dbReference type="Pfam" id="PF13411">
    <property type="entry name" value="MerR_1"/>
    <property type="match status" value="1"/>
</dbReference>
<evidence type="ECO:0000259" key="1">
    <source>
        <dbReference type="PROSITE" id="PS50937"/>
    </source>
</evidence>
<protein>
    <submittedName>
        <fullName evidence="2">DNA-binding transcriptional MerR regulator</fullName>
    </submittedName>
</protein>
<reference evidence="2" key="1">
    <citation type="submission" date="2020-10" db="EMBL/GenBank/DDBJ databases">
        <title>Sequencing the genomes of 1000 actinobacteria strains.</title>
        <authorList>
            <person name="Klenk H.-P."/>
        </authorList>
    </citation>
    <scope>NUCLEOTIDE SEQUENCE</scope>
    <source>
        <strain evidence="2">DSM 45354</strain>
    </source>
</reference>
<dbReference type="EMBL" id="JADBEM010000001">
    <property type="protein sequence ID" value="MBE1607828.1"/>
    <property type="molecule type" value="Genomic_DNA"/>
</dbReference>
<comment type="caution">
    <text evidence="2">The sequence shown here is derived from an EMBL/GenBank/DDBJ whole genome shotgun (WGS) entry which is preliminary data.</text>
</comment>
<organism evidence="2 3">
    <name type="scientific">Actinopolymorpha pittospori</name>
    <dbReference type="NCBI Taxonomy" id="648752"/>
    <lineage>
        <taxon>Bacteria</taxon>
        <taxon>Bacillati</taxon>
        <taxon>Actinomycetota</taxon>
        <taxon>Actinomycetes</taxon>
        <taxon>Propionibacteriales</taxon>
        <taxon>Actinopolymorphaceae</taxon>
        <taxon>Actinopolymorpha</taxon>
    </lineage>
</organism>
<dbReference type="InterPro" id="IPR000551">
    <property type="entry name" value="MerR-type_HTH_dom"/>
</dbReference>
<dbReference type="RefSeq" id="WP_192751711.1">
    <property type="nucleotide sequence ID" value="NZ_BAABJL010000040.1"/>
</dbReference>
<dbReference type="GO" id="GO:0006355">
    <property type="term" value="P:regulation of DNA-templated transcription"/>
    <property type="evidence" value="ECO:0007669"/>
    <property type="project" value="InterPro"/>
</dbReference>
<dbReference type="AlphaFoldDB" id="A0A927N017"/>
<dbReference type="InterPro" id="IPR009061">
    <property type="entry name" value="DNA-bd_dom_put_sf"/>
</dbReference>
<sequence>MRITEAARVLGMSARMLRYRERLGLVPRGRTTSRWSGRLVEDPSGHRRYSEDDVATIAFATELEERYDVSPVALAFALRAFAEPAVGAAVRDLGERLGRLPSPAARASEIDKERALRWLGRSGVLPPPPRRRQSGT</sequence>
<dbReference type="CDD" id="cd00592">
    <property type="entry name" value="HTH_MerR-like"/>
    <property type="match status" value="1"/>
</dbReference>
<dbReference type="Proteomes" id="UP000638648">
    <property type="component" value="Unassembled WGS sequence"/>
</dbReference>
<feature type="domain" description="HTH merR-type" evidence="1">
    <location>
        <begin position="1"/>
        <end position="59"/>
    </location>
</feature>